<protein>
    <submittedName>
        <fullName evidence="1">15387_t:CDS:1</fullName>
    </submittedName>
</protein>
<sequence>LPTPIREDYRAVQKFRHVAASLPFKIESEEEMQNRLDLILARLVQAVESQDYEYGLLQWDSILASQTTYNMAYVTENVRKFFPPICIDEMLQEFVPHIIGSNLDYYLPMMFRLWEAVNSYAYDERMLHFLSRLAEMHVDPSISNPKRVDEIPADWDDTPPIKWSRHDSSEDWRGLYKDVGMFSDDEWNFIMCKCLISMEIPLADAGSLTTGPSVDGQAGFEIGRLPRSPVSGTSTPFSAPIGTPLAGTSPSKVADYFSAALGPKGRVKDKKYLGGSKALDSFSKLIISCESFFHPTNGGKWTNDLTALIKYVVFEFNKRWHEELKPDCKVPKLVRCLRTVCLLSIFSSDTTTTSNVQSAFKSMISMEPDLILPSILERAVSALETLTETQRTLAIIKGLGAVSMCMTSRSLYYPGSKHIAPILELLIPGIDLNDPTKTVCTSSLVKDIAQFIKFGDLTEFTSSHPNGFVSPAFLSAPGTPGTPRRTSGTSTPTMKIILPTINIAHGFTGDETPNDSEPRLPDSEEDALVKESTASFSNFVTSWFHRVITLMENLPEEGQPGTRAGGEDEVAVIDNVGSTCVLICQHLSEPLFDLVLNILYDYATSHVRPNALRAIHQLVECLAIADPQKTLERFVPHCIQHIRTEIEHGARQHLPLMPYHQMPPYTGVRNSSYPIGFEMPFLTRLSRSSDSSRSNGERWKAYSSL</sequence>
<evidence type="ECO:0000313" key="2">
    <source>
        <dbReference type="Proteomes" id="UP000789525"/>
    </source>
</evidence>
<dbReference type="Proteomes" id="UP000789525">
    <property type="component" value="Unassembled WGS sequence"/>
</dbReference>
<comment type="caution">
    <text evidence="1">The sequence shown here is derived from an EMBL/GenBank/DDBJ whole genome shotgun (WGS) entry which is preliminary data.</text>
</comment>
<dbReference type="EMBL" id="CAJVPT010006640">
    <property type="protein sequence ID" value="CAG8533082.1"/>
    <property type="molecule type" value="Genomic_DNA"/>
</dbReference>
<accession>A0ACA9LJH6</accession>
<keyword evidence="2" id="KW-1185">Reference proteome</keyword>
<organism evidence="1 2">
    <name type="scientific">Acaulospora colombiana</name>
    <dbReference type="NCBI Taxonomy" id="27376"/>
    <lineage>
        <taxon>Eukaryota</taxon>
        <taxon>Fungi</taxon>
        <taxon>Fungi incertae sedis</taxon>
        <taxon>Mucoromycota</taxon>
        <taxon>Glomeromycotina</taxon>
        <taxon>Glomeromycetes</taxon>
        <taxon>Diversisporales</taxon>
        <taxon>Acaulosporaceae</taxon>
        <taxon>Acaulospora</taxon>
    </lineage>
</organism>
<gene>
    <name evidence="1" type="ORF">ACOLOM_LOCUS4154</name>
</gene>
<name>A0ACA9LJH6_9GLOM</name>
<feature type="non-terminal residue" evidence="1">
    <location>
        <position position="1"/>
    </location>
</feature>
<proteinExistence type="predicted"/>
<evidence type="ECO:0000313" key="1">
    <source>
        <dbReference type="EMBL" id="CAG8533082.1"/>
    </source>
</evidence>
<reference evidence="1" key="1">
    <citation type="submission" date="2021-06" db="EMBL/GenBank/DDBJ databases">
        <authorList>
            <person name="Kallberg Y."/>
            <person name="Tangrot J."/>
            <person name="Rosling A."/>
        </authorList>
    </citation>
    <scope>NUCLEOTIDE SEQUENCE</scope>
    <source>
        <strain evidence="1">CL356</strain>
    </source>
</reference>